<evidence type="ECO:0000256" key="2">
    <source>
        <dbReference type="ARBA" id="ARBA00022692"/>
    </source>
</evidence>
<dbReference type="GO" id="GO:0005886">
    <property type="term" value="C:plasma membrane"/>
    <property type="evidence" value="ECO:0007669"/>
    <property type="project" value="InterPro"/>
</dbReference>
<evidence type="ECO:0000256" key="5">
    <source>
        <dbReference type="ARBA" id="ARBA00022989"/>
    </source>
</evidence>
<dbReference type="InterPro" id="IPR015919">
    <property type="entry name" value="Cadherin-like_sf"/>
</dbReference>
<dbReference type="PANTHER" id="PTHR24028">
    <property type="entry name" value="CADHERIN-87A"/>
    <property type="match status" value="1"/>
</dbReference>
<dbReference type="EMBL" id="KV891613">
    <property type="protein sequence ID" value="OON23091.1"/>
    <property type="molecule type" value="Genomic_DNA"/>
</dbReference>
<sequence>MAKANCQRTLQLTPIGVDEERTTSVTPRDQYSQIYGVPVVQRIATTASGRPYLIPTAPLDRELCDLYAFTLIAVDGGDRNAIDVTASNRALTGSVYVVIKVADVNDNRPTFDRPHYEAKIVENFMPANIFTFEVVDKDIGENGRVSISIQDTSRTAEQTFRIISETEMFSLDEASSHGFPSYHSDVIFESALESRGIVASYRQYAIRTKKELDRETRSYYVFTLRVSGDLEAAVCRFNDGDIALGMKALCSNGNL</sequence>
<evidence type="ECO:0000256" key="3">
    <source>
        <dbReference type="ARBA" id="ARBA00022737"/>
    </source>
</evidence>
<gene>
    <name evidence="10" type="ORF">X801_01005</name>
</gene>
<dbReference type="PROSITE" id="PS50268">
    <property type="entry name" value="CADHERIN_2"/>
    <property type="match status" value="2"/>
</dbReference>
<dbReference type="Proteomes" id="UP000243686">
    <property type="component" value="Unassembled WGS sequence"/>
</dbReference>
<keyword evidence="4 8" id="KW-0106">Calcium</keyword>
<dbReference type="PROSITE" id="PS00232">
    <property type="entry name" value="CADHERIN_1"/>
    <property type="match status" value="1"/>
</dbReference>
<keyword evidence="6" id="KW-0472">Membrane</keyword>
<dbReference type="InterPro" id="IPR050174">
    <property type="entry name" value="Protocadherin/Cadherin-CA"/>
</dbReference>
<keyword evidence="5" id="KW-1133">Transmembrane helix</keyword>
<reference evidence="10 11" key="1">
    <citation type="submission" date="2015-03" db="EMBL/GenBank/DDBJ databases">
        <title>Draft genome of the nematode, Opisthorchis viverrini.</title>
        <authorList>
            <person name="Mitreva M."/>
        </authorList>
    </citation>
    <scope>NUCLEOTIDE SEQUENCE [LARGE SCALE GENOMIC DNA]</scope>
    <source>
        <strain evidence="10">Khon Kaen</strain>
    </source>
</reference>
<feature type="domain" description="Cadherin" evidence="9">
    <location>
        <begin position="56"/>
        <end position="111"/>
    </location>
</feature>
<dbReference type="SUPFAM" id="SSF49313">
    <property type="entry name" value="Cadherin-like"/>
    <property type="match status" value="2"/>
</dbReference>
<dbReference type="AlphaFoldDB" id="A0A1S8X8S1"/>
<dbReference type="PRINTS" id="PR00205">
    <property type="entry name" value="CADHERIN"/>
</dbReference>
<comment type="subcellular location">
    <subcellularLocation>
        <location evidence="1">Membrane</location>
        <topology evidence="1">Single-pass membrane protein</topology>
    </subcellularLocation>
</comment>
<evidence type="ECO:0000256" key="1">
    <source>
        <dbReference type="ARBA" id="ARBA00004167"/>
    </source>
</evidence>
<feature type="domain" description="Cadherin" evidence="9">
    <location>
        <begin position="112"/>
        <end position="227"/>
    </location>
</feature>
<dbReference type="PANTHER" id="PTHR24028:SF328">
    <property type="entry name" value="CADHERIN-3"/>
    <property type="match status" value="1"/>
</dbReference>
<evidence type="ECO:0000256" key="4">
    <source>
        <dbReference type="ARBA" id="ARBA00022837"/>
    </source>
</evidence>
<accession>A0A1S8X8S1</accession>
<organism evidence="10 11">
    <name type="scientific">Opisthorchis viverrini</name>
    <name type="common">Southeast Asian liver fluke</name>
    <dbReference type="NCBI Taxonomy" id="6198"/>
    <lineage>
        <taxon>Eukaryota</taxon>
        <taxon>Metazoa</taxon>
        <taxon>Spiralia</taxon>
        <taxon>Lophotrochozoa</taxon>
        <taxon>Platyhelminthes</taxon>
        <taxon>Trematoda</taxon>
        <taxon>Digenea</taxon>
        <taxon>Opisthorchiida</taxon>
        <taxon>Opisthorchiata</taxon>
        <taxon>Opisthorchiidae</taxon>
        <taxon>Opisthorchis</taxon>
    </lineage>
</organism>
<dbReference type="GO" id="GO:0007156">
    <property type="term" value="P:homophilic cell adhesion via plasma membrane adhesion molecules"/>
    <property type="evidence" value="ECO:0007669"/>
    <property type="project" value="InterPro"/>
</dbReference>
<name>A0A1S8X8S1_OPIVI</name>
<evidence type="ECO:0000313" key="11">
    <source>
        <dbReference type="Proteomes" id="UP000243686"/>
    </source>
</evidence>
<dbReference type="Gene3D" id="2.60.40.60">
    <property type="entry name" value="Cadherins"/>
    <property type="match status" value="2"/>
</dbReference>
<dbReference type="InterPro" id="IPR002126">
    <property type="entry name" value="Cadherin-like_dom"/>
</dbReference>
<proteinExistence type="predicted"/>
<dbReference type="GO" id="GO:0005509">
    <property type="term" value="F:calcium ion binding"/>
    <property type="evidence" value="ECO:0007669"/>
    <property type="project" value="UniProtKB-UniRule"/>
</dbReference>
<dbReference type="CDD" id="cd11304">
    <property type="entry name" value="Cadherin_repeat"/>
    <property type="match status" value="2"/>
</dbReference>
<evidence type="ECO:0000256" key="6">
    <source>
        <dbReference type="ARBA" id="ARBA00023136"/>
    </source>
</evidence>
<keyword evidence="3" id="KW-0677">Repeat</keyword>
<evidence type="ECO:0000256" key="8">
    <source>
        <dbReference type="PROSITE-ProRule" id="PRU00043"/>
    </source>
</evidence>
<dbReference type="InterPro" id="IPR020894">
    <property type="entry name" value="Cadherin_CS"/>
</dbReference>
<keyword evidence="7" id="KW-0325">Glycoprotein</keyword>
<evidence type="ECO:0000256" key="7">
    <source>
        <dbReference type="ARBA" id="ARBA00023180"/>
    </source>
</evidence>
<protein>
    <recommendedName>
        <fullName evidence="9">Cadherin domain-containing protein</fullName>
    </recommendedName>
</protein>
<keyword evidence="2" id="KW-0812">Transmembrane</keyword>
<evidence type="ECO:0000313" key="10">
    <source>
        <dbReference type="EMBL" id="OON23091.1"/>
    </source>
</evidence>
<keyword evidence="11" id="KW-1185">Reference proteome</keyword>
<evidence type="ECO:0000259" key="9">
    <source>
        <dbReference type="PROSITE" id="PS50268"/>
    </source>
</evidence>